<reference evidence="2" key="1">
    <citation type="submission" date="2023-03" db="EMBL/GenBank/DDBJ databases">
        <title>Chromosome-level genomes of two armyworms, Mythimna separata and Mythimna loreyi, provide insights into the biosynthesis and reception of sex pheromones.</title>
        <authorList>
            <person name="Zhao H."/>
        </authorList>
    </citation>
    <scope>NUCLEOTIDE SEQUENCE</scope>
    <source>
        <strain evidence="2">BeijingLab</strain>
        <tissue evidence="2">Pupa</tissue>
    </source>
</reference>
<proteinExistence type="predicted"/>
<feature type="region of interest" description="Disordered" evidence="1">
    <location>
        <begin position="1"/>
        <end position="39"/>
    </location>
</feature>
<evidence type="ECO:0000313" key="3">
    <source>
        <dbReference type="Proteomes" id="UP001231518"/>
    </source>
</evidence>
<evidence type="ECO:0000256" key="1">
    <source>
        <dbReference type="SAM" id="MobiDB-lite"/>
    </source>
</evidence>
<evidence type="ECO:0000313" key="2">
    <source>
        <dbReference type="EMBL" id="KAJ8705970.1"/>
    </source>
</evidence>
<keyword evidence="3" id="KW-1185">Reference proteome</keyword>
<accession>A0AAD7Y7P7</accession>
<comment type="caution">
    <text evidence="2">The sequence shown here is derived from an EMBL/GenBank/DDBJ whole genome shotgun (WGS) entry which is preliminary data.</text>
</comment>
<organism evidence="2 3">
    <name type="scientific">Mythimna separata</name>
    <name type="common">Oriental armyworm</name>
    <name type="synonym">Pseudaletia separata</name>
    <dbReference type="NCBI Taxonomy" id="271217"/>
    <lineage>
        <taxon>Eukaryota</taxon>
        <taxon>Metazoa</taxon>
        <taxon>Ecdysozoa</taxon>
        <taxon>Arthropoda</taxon>
        <taxon>Hexapoda</taxon>
        <taxon>Insecta</taxon>
        <taxon>Pterygota</taxon>
        <taxon>Neoptera</taxon>
        <taxon>Endopterygota</taxon>
        <taxon>Lepidoptera</taxon>
        <taxon>Glossata</taxon>
        <taxon>Ditrysia</taxon>
        <taxon>Noctuoidea</taxon>
        <taxon>Noctuidae</taxon>
        <taxon>Noctuinae</taxon>
        <taxon>Hadenini</taxon>
        <taxon>Mythimna</taxon>
    </lineage>
</organism>
<dbReference type="Proteomes" id="UP001231518">
    <property type="component" value="Chromosome 26"/>
</dbReference>
<name>A0AAD7Y7P7_MYTSE</name>
<dbReference type="EMBL" id="JARGEI010000029">
    <property type="protein sequence ID" value="KAJ8705970.1"/>
    <property type="molecule type" value="Genomic_DNA"/>
</dbReference>
<dbReference type="AlphaFoldDB" id="A0AAD7Y7P7"/>
<protein>
    <submittedName>
        <fullName evidence="2">Uncharacterized protein</fullName>
    </submittedName>
</protein>
<sequence length="98" mass="11028">MAYNGSGGKRLCTGTDLDVERSNGNNYMTGEPRRKREPPARPNHILLYTIINPAYPITVLSNGYNYMTEPPARPNHILLYTIINPAYPITVVSHLHAY</sequence>
<gene>
    <name evidence="2" type="ORF">PYW07_010747</name>
</gene>